<gene>
    <name evidence="1" type="ORF">EJ063_08220</name>
</gene>
<accession>A0A3S0P7I2</accession>
<dbReference type="EMBL" id="RXZH01000002">
    <property type="protein sequence ID" value="RTZ16768.1"/>
    <property type="molecule type" value="Genomic_DNA"/>
</dbReference>
<keyword evidence="2" id="KW-1185">Reference proteome</keyword>
<dbReference type="Proteomes" id="UP000268973">
    <property type="component" value="Unassembled WGS sequence"/>
</dbReference>
<evidence type="ECO:0000313" key="1">
    <source>
        <dbReference type="EMBL" id="RTZ16768.1"/>
    </source>
</evidence>
<dbReference type="AlphaFoldDB" id="A0A3S0P7I2"/>
<comment type="caution">
    <text evidence="1">The sequence shown here is derived from an EMBL/GenBank/DDBJ whole genome shotgun (WGS) entry which is preliminary data.</text>
</comment>
<proteinExistence type="predicted"/>
<protein>
    <submittedName>
        <fullName evidence="1">Uncharacterized protein</fullName>
    </submittedName>
</protein>
<organism evidence="1 2">
    <name type="scientific">Vibrio aquaticus</name>
    <dbReference type="NCBI Taxonomy" id="2496559"/>
    <lineage>
        <taxon>Bacteria</taxon>
        <taxon>Pseudomonadati</taxon>
        <taxon>Pseudomonadota</taxon>
        <taxon>Gammaproteobacteria</taxon>
        <taxon>Vibrionales</taxon>
        <taxon>Vibrionaceae</taxon>
        <taxon>Vibrio</taxon>
    </lineage>
</organism>
<sequence>MGLSKKHSTKYKMLLAEPFGQRLWILSAALSAYQVGRLHFKASALHKKPTNCCKNHLERSTDPINKQLV</sequence>
<evidence type="ECO:0000313" key="2">
    <source>
        <dbReference type="Proteomes" id="UP000268973"/>
    </source>
</evidence>
<name>A0A3S0P7I2_9VIBR</name>
<reference evidence="1 2" key="1">
    <citation type="submission" date="2018-12" db="EMBL/GenBank/DDBJ databases">
        <title>Vibrio sp. isolated from China Sea.</title>
        <authorList>
            <person name="Li Y."/>
        </authorList>
    </citation>
    <scope>NUCLEOTIDE SEQUENCE [LARGE SCALE GENOMIC DNA]</scope>
    <source>
        <strain evidence="1 2">BEI207</strain>
    </source>
</reference>